<dbReference type="STRING" id="104452.A0A0L7L1M8"/>
<evidence type="ECO:0000259" key="1">
    <source>
        <dbReference type="PROSITE" id="PS50404"/>
    </source>
</evidence>
<dbReference type="InterPro" id="IPR010987">
    <property type="entry name" value="Glutathione-S-Trfase_C-like"/>
</dbReference>
<dbReference type="InterPro" id="IPR036282">
    <property type="entry name" value="Glutathione-S-Trfase_C_sf"/>
</dbReference>
<accession>A0A0L7L1M8</accession>
<dbReference type="SUPFAM" id="SSF52833">
    <property type="entry name" value="Thioredoxin-like"/>
    <property type="match status" value="1"/>
</dbReference>
<dbReference type="CDD" id="cd03177">
    <property type="entry name" value="GST_C_Delta_Epsilon"/>
    <property type="match status" value="1"/>
</dbReference>
<evidence type="ECO:0000313" key="4">
    <source>
        <dbReference type="Proteomes" id="UP000037510"/>
    </source>
</evidence>
<dbReference type="SUPFAM" id="SSF47616">
    <property type="entry name" value="GST C-terminal domain-like"/>
    <property type="match status" value="1"/>
</dbReference>
<organism evidence="3 4">
    <name type="scientific">Operophtera brumata</name>
    <name type="common">Winter moth</name>
    <name type="synonym">Phalaena brumata</name>
    <dbReference type="NCBI Taxonomy" id="104452"/>
    <lineage>
        <taxon>Eukaryota</taxon>
        <taxon>Metazoa</taxon>
        <taxon>Ecdysozoa</taxon>
        <taxon>Arthropoda</taxon>
        <taxon>Hexapoda</taxon>
        <taxon>Insecta</taxon>
        <taxon>Pterygota</taxon>
        <taxon>Neoptera</taxon>
        <taxon>Endopterygota</taxon>
        <taxon>Lepidoptera</taxon>
        <taxon>Glossata</taxon>
        <taxon>Ditrysia</taxon>
        <taxon>Geometroidea</taxon>
        <taxon>Geometridae</taxon>
        <taxon>Larentiinae</taxon>
        <taxon>Operophtera</taxon>
    </lineage>
</organism>
<feature type="domain" description="GST N-terminal" evidence="1">
    <location>
        <begin position="31"/>
        <end position="118"/>
    </location>
</feature>
<dbReference type="PROSITE" id="PS50404">
    <property type="entry name" value="GST_NTER"/>
    <property type="match status" value="1"/>
</dbReference>
<gene>
    <name evidence="3" type="ORF">OBRU01_16992</name>
</gene>
<name>A0A0L7L1M8_OPEBR</name>
<keyword evidence="3" id="KW-0808">Transferase</keyword>
<dbReference type="GO" id="GO:0006749">
    <property type="term" value="P:glutathione metabolic process"/>
    <property type="evidence" value="ECO:0007669"/>
    <property type="project" value="TreeGrafter"/>
</dbReference>
<dbReference type="Gene3D" id="1.20.1050.10">
    <property type="match status" value="1"/>
</dbReference>
<reference evidence="3 4" key="1">
    <citation type="journal article" date="2015" name="Genome Biol. Evol.">
        <title>The genome of winter moth (Operophtera brumata) provides a genomic perspective on sexual dimorphism and phenology.</title>
        <authorList>
            <person name="Derks M.F."/>
            <person name="Smit S."/>
            <person name="Salis L."/>
            <person name="Schijlen E."/>
            <person name="Bossers A."/>
            <person name="Mateman C."/>
            <person name="Pijl A.S."/>
            <person name="de Ridder D."/>
            <person name="Groenen M.A."/>
            <person name="Visser M.E."/>
            <person name="Megens H.J."/>
        </authorList>
    </citation>
    <scope>NUCLEOTIDE SEQUENCE [LARGE SCALE GENOMIC DNA]</scope>
    <source>
        <strain evidence="3">WM2013NL</strain>
        <tissue evidence="3">Head and thorax</tissue>
    </source>
</reference>
<dbReference type="AlphaFoldDB" id="A0A0L7L1M8"/>
<dbReference type="Proteomes" id="UP000037510">
    <property type="component" value="Unassembled WGS sequence"/>
</dbReference>
<dbReference type="PROSITE" id="PS50405">
    <property type="entry name" value="GST_CTER"/>
    <property type="match status" value="1"/>
</dbReference>
<proteinExistence type="predicted"/>
<evidence type="ECO:0000259" key="2">
    <source>
        <dbReference type="PROSITE" id="PS50405"/>
    </source>
</evidence>
<comment type="caution">
    <text evidence="3">The sequence shown here is derived from an EMBL/GenBank/DDBJ whole genome shotgun (WGS) entry which is preliminary data.</text>
</comment>
<dbReference type="PANTHER" id="PTHR43969:SF8">
    <property type="entry name" value="GLUTATHIONE S TRANSFERASE E13, ISOFORM A-RELATED"/>
    <property type="match status" value="1"/>
</dbReference>
<dbReference type="InterPro" id="IPR004045">
    <property type="entry name" value="Glutathione_S-Trfase_N"/>
</dbReference>
<dbReference type="Pfam" id="PF13417">
    <property type="entry name" value="GST_N_3"/>
    <property type="match status" value="1"/>
</dbReference>
<dbReference type="Gene3D" id="3.40.30.10">
    <property type="entry name" value="Glutaredoxin"/>
    <property type="match status" value="1"/>
</dbReference>
<dbReference type="GO" id="GO:0004364">
    <property type="term" value="F:glutathione transferase activity"/>
    <property type="evidence" value="ECO:0007669"/>
    <property type="project" value="TreeGrafter"/>
</dbReference>
<dbReference type="PANTHER" id="PTHR43969">
    <property type="entry name" value="GLUTATHIONE S TRANSFERASE D10, ISOFORM A-RELATED"/>
    <property type="match status" value="1"/>
</dbReference>
<dbReference type="Pfam" id="PF00043">
    <property type="entry name" value="GST_C"/>
    <property type="match status" value="1"/>
</dbReference>
<feature type="domain" description="GST C-terminal" evidence="2">
    <location>
        <begin position="65"/>
        <end position="202"/>
    </location>
</feature>
<keyword evidence="4" id="KW-1185">Reference proteome</keyword>
<dbReference type="InterPro" id="IPR036249">
    <property type="entry name" value="Thioredoxin-like_sf"/>
</dbReference>
<protein>
    <submittedName>
        <fullName evidence="3">Glutathione S-transferase epsilon 3</fullName>
    </submittedName>
</protein>
<dbReference type="InterPro" id="IPR004046">
    <property type="entry name" value="GST_C"/>
</dbReference>
<evidence type="ECO:0000313" key="3">
    <source>
        <dbReference type="EMBL" id="KOB69340.1"/>
    </source>
</evidence>
<sequence>MPHPNKFRYRTGRSIDDTIQHYVATSYYLNMVLTLYKLDASPPVRAVFMTIEALKIPDVEYVDVNLLERAHLKEEFTKMNPQHTIPMLKDDDFIIWDRLHFDSGILFPALRGTVVKNLTKIKKAYDFADKFLTADWLAGDDVTIADICCVATISTMNELLPIDSSEYPKLSAWVERCSQQEFYKKGNVSGLAQFRGLAKSKLG</sequence>
<dbReference type="EMBL" id="JTDY01003562">
    <property type="protein sequence ID" value="KOB69340.1"/>
    <property type="molecule type" value="Genomic_DNA"/>
</dbReference>